<proteinExistence type="predicted"/>
<dbReference type="Pfam" id="PF13828">
    <property type="entry name" value="DUF4190"/>
    <property type="match status" value="1"/>
</dbReference>
<feature type="transmembrane region" description="Helical" evidence="1">
    <location>
        <begin position="12"/>
        <end position="41"/>
    </location>
</feature>
<dbReference type="InterPro" id="IPR025241">
    <property type="entry name" value="DUF4190"/>
</dbReference>
<protein>
    <submittedName>
        <fullName evidence="3">DUF4190 domain-containing protein</fullName>
    </submittedName>
</protein>
<accession>A0A7C4Q3K4</accession>
<feature type="transmembrane region" description="Helical" evidence="1">
    <location>
        <begin position="61"/>
        <end position="91"/>
    </location>
</feature>
<sequence>MNRTSQSQIVSYHPLAIVGLVLGILGLGVLPLVGSIGAIIAGKMAQKEISEKPDIFTGENIARAGIVMGWIGVALGSLVCILALLAFLFFIPIPTQSIPRY</sequence>
<name>A0A7C4Q3K4_9CHLR</name>
<keyword evidence="1" id="KW-1133">Transmembrane helix</keyword>
<comment type="caution">
    <text evidence="3">The sequence shown here is derived from an EMBL/GenBank/DDBJ whole genome shotgun (WGS) entry which is preliminary data.</text>
</comment>
<dbReference type="EMBL" id="DSXR01000128">
    <property type="protein sequence ID" value="HGS88567.1"/>
    <property type="molecule type" value="Genomic_DNA"/>
</dbReference>
<keyword evidence="1" id="KW-0472">Membrane</keyword>
<evidence type="ECO:0000313" key="3">
    <source>
        <dbReference type="EMBL" id="HGS88567.1"/>
    </source>
</evidence>
<feature type="domain" description="DUF4190" evidence="2">
    <location>
        <begin position="15"/>
        <end position="78"/>
    </location>
</feature>
<keyword evidence="1" id="KW-0812">Transmembrane</keyword>
<reference evidence="3" key="1">
    <citation type="journal article" date="2020" name="mSystems">
        <title>Genome- and Community-Level Interaction Insights into Carbon Utilization and Element Cycling Functions of Hydrothermarchaeota in Hydrothermal Sediment.</title>
        <authorList>
            <person name="Zhou Z."/>
            <person name="Liu Y."/>
            <person name="Xu W."/>
            <person name="Pan J."/>
            <person name="Luo Z.H."/>
            <person name="Li M."/>
        </authorList>
    </citation>
    <scope>NUCLEOTIDE SEQUENCE [LARGE SCALE GENOMIC DNA]</scope>
    <source>
        <strain evidence="3">SpSt-556</strain>
    </source>
</reference>
<organism evidence="3">
    <name type="scientific">Bellilinea caldifistulae</name>
    <dbReference type="NCBI Taxonomy" id="360411"/>
    <lineage>
        <taxon>Bacteria</taxon>
        <taxon>Bacillati</taxon>
        <taxon>Chloroflexota</taxon>
        <taxon>Anaerolineae</taxon>
        <taxon>Anaerolineales</taxon>
        <taxon>Anaerolineaceae</taxon>
        <taxon>Bellilinea</taxon>
    </lineage>
</organism>
<evidence type="ECO:0000256" key="1">
    <source>
        <dbReference type="SAM" id="Phobius"/>
    </source>
</evidence>
<gene>
    <name evidence="3" type="ORF">ENT17_13270</name>
</gene>
<evidence type="ECO:0000259" key="2">
    <source>
        <dbReference type="Pfam" id="PF13828"/>
    </source>
</evidence>
<dbReference type="AlphaFoldDB" id="A0A7C4Q3K4"/>